<dbReference type="GO" id="GO:0046872">
    <property type="term" value="F:metal ion binding"/>
    <property type="evidence" value="ECO:0007669"/>
    <property type="project" value="InterPro"/>
</dbReference>
<reference evidence="7" key="1">
    <citation type="journal article" date="2014" name="Front. Microbiol.">
        <title>High frequency of phylogenetically diverse reductive dehalogenase-homologous genes in deep subseafloor sedimentary metagenomes.</title>
        <authorList>
            <person name="Kawai M."/>
            <person name="Futagami T."/>
            <person name="Toyoda A."/>
            <person name="Takaki Y."/>
            <person name="Nishi S."/>
            <person name="Hori S."/>
            <person name="Arai W."/>
            <person name="Tsubouchi T."/>
            <person name="Morono Y."/>
            <person name="Uchiyama I."/>
            <person name="Ito T."/>
            <person name="Fujiyama A."/>
            <person name="Inagaki F."/>
            <person name="Takami H."/>
        </authorList>
    </citation>
    <scope>NUCLEOTIDE SEQUENCE</scope>
    <source>
        <strain evidence="7">Expedition CK06-06</strain>
    </source>
</reference>
<dbReference type="GO" id="GO:0005524">
    <property type="term" value="F:ATP binding"/>
    <property type="evidence" value="ECO:0007669"/>
    <property type="project" value="UniProtKB-KW"/>
</dbReference>
<feature type="non-terminal residue" evidence="7">
    <location>
        <position position="166"/>
    </location>
</feature>
<evidence type="ECO:0000256" key="5">
    <source>
        <dbReference type="ARBA" id="ARBA00047359"/>
    </source>
</evidence>
<dbReference type="AlphaFoldDB" id="X1KEA6"/>
<evidence type="ECO:0000256" key="2">
    <source>
        <dbReference type="ARBA" id="ARBA00022741"/>
    </source>
</evidence>
<evidence type="ECO:0000313" key="7">
    <source>
        <dbReference type="EMBL" id="GAH80403.1"/>
    </source>
</evidence>
<name>X1KEA6_9ZZZZ</name>
<dbReference type="InterPro" id="IPR011761">
    <property type="entry name" value="ATP-grasp"/>
</dbReference>
<comment type="catalytic activity">
    <reaction evidence="5">
        <text>hydrogencarbonate + NH4(+) + 2 ATP = carbamoyl phosphate + 2 ADP + phosphate + 2 H(+)</text>
        <dbReference type="Rhea" id="RHEA:18029"/>
        <dbReference type="ChEBI" id="CHEBI:15378"/>
        <dbReference type="ChEBI" id="CHEBI:17544"/>
        <dbReference type="ChEBI" id="CHEBI:28938"/>
        <dbReference type="ChEBI" id="CHEBI:30616"/>
        <dbReference type="ChEBI" id="CHEBI:43474"/>
        <dbReference type="ChEBI" id="CHEBI:58228"/>
        <dbReference type="ChEBI" id="CHEBI:456216"/>
        <dbReference type="EC" id="6.3.4.16"/>
    </reaction>
</comment>
<organism evidence="7">
    <name type="scientific">marine sediment metagenome</name>
    <dbReference type="NCBI Taxonomy" id="412755"/>
    <lineage>
        <taxon>unclassified sequences</taxon>
        <taxon>metagenomes</taxon>
        <taxon>ecological metagenomes</taxon>
    </lineage>
</organism>
<dbReference type="Pfam" id="PF02786">
    <property type="entry name" value="CPSase_L_D2"/>
    <property type="match status" value="1"/>
</dbReference>
<keyword evidence="1" id="KW-0436">Ligase</keyword>
<keyword evidence="3" id="KW-0067">ATP-binding</keyword>
<dbReference type="Gene3D" id="3.30.470.20">
    <property type="entry name" value="ATP-grasp fold, B domain"/>
    <property type="match status" value="1"/>
</dbReference>
<dbReference type="GO" id="GO:0004088">
    <property type="term" value="F:carbamoyl-phosphate synthase (glutamine-hydrolyzing) activity"/>
    <property type="evidence" value="ECO:0007669"/>
    <property type="project" value="TreeGrafter"/>
</dbReference>
<dbReference type="PROSITE" id="PS00867">
    <property type="entry name" value="CPSASE_2"/>
    <property type="match status" value="1"/>
</dbReference>
<protein>
    <recommendedName>
        <fullName evidence="4">carbamoyl-phosphate synthase (ammonia)</fullName>
        <ecNumber evidence="4">6.3.4.16</ecNumber>
    </recommendedName>
</protein>
<dbReference type="GO" id="GO:0005737">
    <property type="term" value="C:cytoplasm"/>
    <property type="evidence" value="ECO:0007669"/>
    <property type="project" value="TreeGrafter"/>
</dbReference>
<dbReference type="PANTHER" id="PTHR11405">
    <property type="entry name" value="CARBAMOYLTRANSFERASE FAMILY MEMBER"/>
    <property type="match status" value="1"/>
</dbReference>
<proteinExistence type="predicted"/>
<gene>
    <name evidence="7" type="ORF">S03H2_68085</name>
</gene>
<feature type="non-terminal residue" evidence="7">
    <location>
        <position position="1"/>
    </location>
</feature>
<dbReference type="GO" id="GO:0006541">
    <property type="term" value="P:glutamine metabolic process"/>
    <property type="evidence" value="ECO:0007669"/>
    <property type="project" value="TreeGrafter"/>
</dbReference>
<evidence type="ECO:0000259" key="6">
    <source>
        <dbReference type="PROSITE" id="PS50975"/>
    </source>
</evidence>
<dbReference type="InterPro" id="IPR005479">
    <property type="entry name" value="CPAse_ATP-bd"/>
</dbReference>
<dbReference type="SUPFAM" id="SSF56059">
    <property type="entry name" value="Glutathione synthetase ATP-binding domain-like"/>
    <property type="match status" value="1"/>
</dbReference>
<dbReference type="PRINTS" id="PR00098">
    <property type="entry name" value="CPSASE"/>
</dbReference>
<dbReference type="EC" id="6.3.4.16" evidence="4"/>
<comment type="caution">
    <text evidence="7">The sequence shown here is derived from an EMBL/GenBank/DDBJ whole genome shotgun (WGS) entry which is preliminary data.</text>
</comment>
<dbReference type="PROSITE" id="PS50975">
    <property type="entry name" value="ATP_GRASP"/>
    <property type="match status" value="1"/>
</dbReference>
<evidence type="ECO:0000256" key="1">
    <source>
        <dbReference type="ARBA" id="ARBA00022598"/>
    </source>
</evidence>
<evidence type="ECO:0000256" key="4">
    <source>
        <dbReference type="ARBA" id="ARBA00044063"/>
    </source>
</evidence>
<feature type="domain" description="ATP-grasp" evidence="6">
    <location>
        <begin position="47"/>
        <end position="111"/>
    </location>
</feature>
<keyword evidence="2" id="KW-0547">Nucleotide-binding</keyword>
<dbReference type="PANTHER" id="PTHR11405:SF53">
    <property type="entry name" value="CARBAMOYL-PHOSPHATE SYNTHASE [AMMONIA], MITOCHONDRIAL"/>
    <property type="match status" value="1"/>
</dbReference>
<dbReference type="GO" id="GO:0004087">
    <property type="term" value="F:carbamoyl-phosphate synthase (ammonia) activity"/>
    <property type="evidence" value="ECO:0007669"/>
    <property type="project" value="UniProtKB-EC"/>
</dbReference>
<evidence type="ECO:0000256" key="3">
    <source>
        <dbReference type="ARBA" id="ARBA00022840"/>
    </source>
</evidence>
<accession>X1KEA6</accession>
<dbReference type="EMBL" id="BARU01044700">
    <property type="protein sequence ID" value="GAH80403.1"/>
    <property type="molecule type" value="Genomic_DNA"/>
</dbReference>
<sequence length="166" mass="18341">ALLVVRDQYDNCIVVCSMENVDPMGIHTGESIVVAPVQTLTSSENFKLRSIAIKVIRHLGIVGECNIQFAFDPKSEDYRIIEVNARLSRSSALASKATGYPLAFIATKLALGFSLPEVENIVTKETSACFEPALDYVVLKYPRWDLQKFRNVSLNLGSEMKSVGEV</sequence>
<dbReference type="InterPro" id="IPR005483">
    <property type="entry name" value="CPSase_dom"/>
</dbReference>